<evidence type="ECO:0000256" key="2">
    <source>
        <dbReference type="ARBA" id="ARBA00022475"/>
    </source>
</evidence>
<feature type="transmembrane region" description="Helical" evidence="6">
    <location>
        <begin position="317"/>
        <end position="335"/>
    </location>
</feature>
<dbReference type="InterPro" id="IPR003838">
    <property type="entry name" value="ABC3_permease_C"/>
</dbReference>
<sequence>MKLFAALLSHYRRHPLQLLALAAMMVVASALWTGVSHLTSQARASLGQSERAVAERAQVERVDGMPVTVADFVALRRAGHCVMPWLEVERPASTGRVVGIDPLAAACFGQPAESYRGWDQPLNGEPFLDIREAKNLAAAEDGARATLSLLLSGPPGQPALPEAYRRAPFSLGPDTGELGESFLLNLDALGVLVLLITALLLRSVHQLGLAQRRDSFALLHRFGVPEPAVRRALVIEIVLLAAVCVVPGVALGRLLAGGLGSGFGQALESLFDVPLFAGQGSSWLTPVLTMMAVVLAVCLADQLHFSGRQVIRRLAGQGYRVTLLTLVAGLALAFVSSSLALTFVAIALVFAGAGVLAPGLISELARRCGRASAAPLTRWQCAEIGVLARRLALPLVALQFALAMVLAVQALVTVFEATFDDWLSQRLAADYFIEVPAGADSLAAADWLETQSPLAGSGRWHRVVRGRAILPAVDGWPGQTVDLFALGPVSNMLGTWRLQAAIDAPWEAFSRGQGIMVNEQLARRRQLSVGDSLTLALAGERWTAPVLAVYPDYGRPAGEVLIHAAQLPAGFRPDGESFAISPDTADLDAVTSGLKRVWQTETLSLRDNGRIRALADSVFEQTFLLTRSMTVLTLILAAMALLIMGWVFFTTRVWYYRLLAVWGMGPREVAGQLVRLSVTLTMSIAVLALPLGIWLTWALVHRVNPQAFGWSLPMAVYPEFWFELAGLSLIIGLSIAALMRRQLRQPAAMPVSASGLSGGER</sequence>
<dbReference type="InterPro" id="IPR038766">
    <property type="entry name" value="Membrane_comp_ABC_pdt"/>
</dbReference>
<feature type="transmembrane region" description="Helical" evidence="6">
    <location>
        <begin position="182"/>
        <end position="204"/>
    </location>
</feature>
<feature type="transmembrane region" description="Helical" evidence="6">
    <location>
        <begin position="631"/>
        <end position="655"/>
    </location>
</feature>
<keyword evidence="3 6" id="KW-0812">Transmembrane</keyword>
<keyword evidence="4 6" id="KW-1133">Transmembrane helix</keyword>
<evidence type="ECO:0000313" key="8">
    <source>
        <dbReference type="EMBL" id="MDK9558640.1"/>
    </source>
</evidence>
<feature type="transmembrane region" description="Helical" evidence="6">
    <location>
        <begin position="676"/>
        <end position="700"/>
    </location>
</feature>
<evidence type="ECO:0000256" key="4">
    <source>
        <dbReference type="ARBA" id="ARBA00022989"/>
    </source>
</evidence>
<keyword evidence="5 6" id="KW-0472">Membrane</keyword>
<evidence type="ECO:0000259" key="7">
    <source>
        <dbReference type="Pfam" id="PF02687"/>
    </source>
</evidence>
<dbReference type="PANTHER" id="PTHR30287">
    <property type="entry name" value="MEMBRANE COMPONENT OF PREDICTED ABC SUPERFAMILY METABOLITE UPTAKE TRANSPORTER"/>
    <property type="match status" value="1"/>
</dbReference>
<feature type="transmembrane region" description="Helical" evidence="6">
    <location>
        <begin position="720"/>
        <end position="739"/>
    </location>
</feature>
<gene>
    <name evidence="8" type="ORF">QQF73_13480</name>
</gene>
<feature type="domain" description="ABC3 transporter permease C-terminal" evidence="7">
    <location>
        <begin position="189"/>
        <end position="296"/>
    </location>
</feature>
<dbReference type="RefSeq" id="WP_285368537.1">
    <property type="nucleotide sequence ID" value="NZ_JASSQD010000002.1"/>
</dbReference>
<dbReference type="EMBL" id="JASSQD010000002">
    <property type="protein sequence ID" value="MDK9558640.1"/>
    <property type="molecule type" value="Genomic_DNA"/>
</dbReference>
<reference evidence="8 9" key="1">
    <citation type="submission" date="2023-05" db="EMBL/GenBank/DDBJ databases">
        <title>Marinobacter albus sp. nov., a marine bacterium isolated from sand in a coastal intertidal zone of huludao.</title>
        <authorList>
            <person name="Deng T."/>
        </authorList>
    </citation>
    <scope>NUCLEOTIDE SEQUENCE [LARGE SCALE GENOMIC DNA]</scope>
    <source>
        <strain evidence="8 9">M216</strain>
    </source>
</reference>
<accession>A0ABT7HGN2</accession>
<dbReference type="Pfam" id="PF02687">
    <property type="entry name" value="FtsX"/>
    <property type="match status" value="2"/>
</dbReference>
<proteinExistence type="predicted"/>
<feature type="transmembrane region" description="Helical" evidence="6">
    <location>
        <begin position="341"/>
        <end position="361"/>
    </location>
</feature>
<comment type="subcellular location">
    <subcellularLocation>
        <location evidence="1">Cell membrane</location>
        <topology evidence="1">Multi-pass membrane protein</topology>
    </subcellularLocation>
</comment>
<feature type="transmembrane region" description="Helical" evidence="6">
    <location>
        <begin position="237"/>
        <end position="263"/>
    </location>
</feature>
<evidence type="ECO:0000256" key="3">
    <source>
        <dbReference type="ARBA" id="ARBA00022692"/>
    </source>
</evidence>
<evidence type="ECO:0000256" key="5">
    <source>
        <dbReference type="ARBA" id="ARBA00023136"/>
    </source>
</evidence>
<feature type="domain" description="ABC3 transporter permease C-terminal" evidence="7">
    <location>
        <begin position="629"/>
        <end position="744"/>
    </location>
</feature>
<name>A0ABT7HGN2_9GAMM</name>
<dbReference type="Proteomes" id="UP001223547">
    <property type="component" value="Unassembled WGS sequence"/>
</dbReference>
<dbReference type="PANTHER" id="PTHR30287:SF2">
    <property type="entry name" value="BLL1001 PROTEIN"/>
    <property type="match status" value="1"/>
</dbReference>
<feature type="transmembrane region" description="Helical" evidence="6">
    <location>
        <begin position="283"/>
        <end position="305"/>
    </location>
</feature>
<protein>
    <submittedName>
        <fullName evidence="8">FtsX-like permease family protein</fullName>
    </submittedName>
</protein>
<keyword evidence="2" id="KW-1003">Cell membrane</keyword>
<comment type="caution">
    <text evidence="8">The sequence shown here is derived from an EMBL/GenBank/DDBJ whole genome shotgun (WGS) entry which is preliminary data.</text>
</comment>
<feature type="transmembrane region" description="Helical" evidence="6">
    <location>
        <begin position="391"/>
        <end position="415"/>
    </location>
</feature>
<keyword evidence="9" id="KW-1185">Reference proteome</keyword>
<evidence type="ECO:0000313" key="9">
    <source>
        <dbReference type="Proteomes" id="UP001223547"/>
    </source>
</evidence>
<evidence type="ECO:0000256" key="1">
    <source>
        <dbReference type="ARBA" id="ARBA00004651"/>
    </source>
</evidence>
<organism evidence="8 9">
    <name type="scientific">Marinobacter albus</name>
    <dbReference type="NCBI Taxonomy" id="3030833"/>
    <lineage>
        <taxon>Bacteria</taxon>
        <taxon>Pseudomonadati</taxon>
        <taxon>Pseudomonadota</taxon>
        <taxon>Gammaproteobacteria</taxon>
        <taxon>Pseudomonadales</taxon>
        <taxon>Marinobacteraceae</taxon>
        <taxon>Marinobacter</taxon>
    </lineage>
</organism>
<evidence type="ECO:0000256" key="6">
    <source>
        <dbReference type="SAM" id="Phobius"/>
    </source>
</evidence>